<dbReference type="GO" id="GO:0008643">
    <property type="term" value="P:carbohydrate transport"/>
    <property type="evidence" value="ECO:0007669"/>
    <property type="project" value="InterPro"/>
</dbReference>
<dbReference type="AlphaFoldDB" id="A0AAJ6B6T2"/>
<dbReference type="InterPro" id="IPR007049">
    <property type="entry name" value="Carb-sel_porin_OprB"/>
</dbReference>
<dbReference type="GO" id="GO:0015288">
    <property type="term" value="F:porin activity"/>
    <property type="evidence" value="ECO:0007669"/>
    <property type="project" value="InterPro"/>
</dbReference>
<evidence type="ECO:0000313" key="4">
    <source>
        <dbReference type="Proteomes" id="UP001214530"/>
    </source>
</evidence>
<evidence type="ECO:0000256" key="1">
    <source>
        <dbReference type="ARBA" id="ARBA00008769"/>
    </source>
</evidence>
<dbReference type="GO" id="GO:0016020">
    <property type="term" value="C:membrane"/>
    <property type="evidence" value="ECO:0007669"/>
    <property type="project" value="InterPro"/>
</dbReference>
<dbReference type="InterPro" id="IPR038673">
    <property type="entry name" value="OprB_sf"/>
</dbReference>
<name>A0AAJ6B6T2_9SPHI</name>
<protein>
    <submittedName>
        <fullName evidence="3">Carbohydrate porin</fullName>
    </submittedName>
</protein>
<dbReference type="Gene3D" id="2.40.160.180">
    <property type="entry name" value="Carbohydrate-selective porin OprB"/>
    <property type="match status" value="1"/>
</dbReference>
<dbReference type="Proteomes" id="UP001214530">
    <property type="component" value="Chromosome"/>
</dbReference>
<reference evidence="3" key="1">
    <citation type="submission" date="2023-03" db="EMBL/GenBank/DDBJ databases">
        <title>Andean soil-derived lignocellulolytic bacterial consortium as a source of novel taxa and putative plastic-active enzymes.</title>
        <authorList>
            <person name="Diaz-Garcia L."/>
            <person name="Chuvochina M."/>
            <person name="Feuerriegel G."/>
            <person name="Bunk B."/>
            <person name="Sproer C."/>
            <person name="Streit W.R."/>
            <person name="Rodriguez L.M."/>
            <person name="Overmann J."/>
            <person name="Jimenez D.J."/>
        </authorList>
    </citation>
    <scope>NUCLEOTIDE SEQUENCE</scope>
    <source>
        <strain evidence="3">MAG 3858</strain>
    </source>
</reference>
<organism evidence="3 4">
    <name type="scientific">Candidatus Pedobacter colombiensis</name>
    <dbReference type="NCBI Taxonomy" id="3121371"/>
    <lineage>
        <taxon>Bacteria</taxon>
        <taxon>Pseudomonadati</taxon>
        <taxon>Bacteroidota</taxon>
        <taxon>Sphingobacteriia</taxon>
        <taxon>Sphingobacteriales</taxon>
        <taxon>Sphingobacteriaceae</taxon>
        <taxon>Pedobacter</taxon>
    </lineage>
</organism>
<proteinExistence type="inferred from homology"/>
<dbReference type="EMBL" id="CP119313">
    <property type="protein sequence ID" value="WEK20357.1"/>
    <property type="molecule type" value="Genomic_DNA"/>
</dbReference>
<evidence type="ECO:0000256" key="2">
    <source>
        <dbReference type="RuleBase" id="RU363072"/>
    </source>
</evidence>
<comment type="similarity">
    <text evidence="1 2">Belongs to the OprB family.</text>
</comment>
<accession>A0AAJ6B6T2</accession>
<sequence length="448" mass="49620">MKITTLSLLLLAQIIDAQFTRAQQTDTVKKSNWTYHFQFTAISQYHPGFKALYSGRNSLADTAEIAATSITSTLFLGRRLWKGAGVYFNPEMSGGKGLSSAVGVAGALNGETYRVGNPQPSIFIARAYFQQDFPLGNTDYVELEDDGNQIAGKIPKNRITITAGKFAISDFYDDNKYSHDARGQFFNWALMSNGAWDYPANTRGYTIGLVVEIVKSDWALRLSTVAVPRVANAPNLEYKLSKAHSETIEVERKNIFKRPGSLRLLVSNTYSKAPSYAEGIQALRDNNTFILNVISGNAENNVYGGRKYGFGFSGDQELTNDLGIFGRAGWNNGKDVTWAFTEIDHTFSLGLSLIGSKWKRNKDVFGLAAVSNGISRAHRTFLADGGYGFIIGDGRLNYGNEMILETFYNAQLTKSFWLTIDYQFVKNPAYNKDRGPVNAFGIRGHVAF</sequence>
<evidence type="ECO:0000313" key="3">
    <source>
        <dbReference type="EMBL" id="WEK20357.1"/>
    </source>
</evidence>
<gene>
    <name evidence="3" type="ORF">P0Y49_04285</name>
</gene>
<dbReference type="Pfam" id="PF04966">
    <property type="entry name" value="OprB"/>
    <property type="match status" value="1"/>
</dbReference>